<comment type="caution">
    <text evidence="4">The sequence shown here is derived from an EMBL/GenBank/DDBJ whole genome shotgun (WGS) entry which is preliminary data.</text>
</comment>
<dbReference type="AlphaFoldDB" id="A0A0C2JJF8"/>
<evidence type="ECO:0000256" key="3">
    <source>
        <dbReference type="SAM" id="MobiDB-lite"/>
    </source>
</evidence>
<dbReference type="EMBL" id="JROO01000016">
    <property type="protein sequence ID" value="KIH99065.1"/>
    <property type="molecule type" value="Genomic_DNA"/>
</dbReference>
<dbReference type="Proteomes" id="UP000031675">
    <property type="component" value="Unassembled WGS sequence"/>
</dbReference>
<accession>A0A0C2JJF8</accession>
<feature type="region of interest" description="Disordered" evidence="3">
    <location>
        <begin position="1"/>
        <end position="29"/>
    </location>
</feature>
<proteinExistence type="inferred from homology"/>
<keyword evidence="2" id="KW-0456">Lyase</keyword>
<dbReference type="PANTHER" id="PTHR12128:SF66">
    <property type="entry name" value="4-HYDROXY-2-OXOGLUTARATE ALDOLASE, MITOCHONDRIAL"/>
    <property type="match status" value="1"/>
</dbReference>
<dbReference type="SUPFAM" id="SSF51569">
    <property type="entry name" value="Aldolase"/>
    <property type="match status" value="1"/>
</dbReference>
<dbReference type="OrthoDB" id="9778880at2"/>
<comment type="similarity">
    <text evidence="1">Belongs to the DapA family.</text>
</comment>
<sequence>MSSKLPKVTGRDMRGVMAYPPTPALPGADRVDAENTIDLAETERMIRSLIRDGVDAIATNGTLGEMHTLTLEEWKAYASCVAETARSEDPDFPVFVGATTLNTRDTVARMRFLADIGVTGTLLGRPMWGDMVAPIMERFYRDVAEAVPELAIVVYDNTAAFGGVIPRSVYRTLVDLPQVVAVKYAGGASVGFRYHNDMAHTGTGFPLMPIETDWFPAWEMYGEELVGMAWSSTTAMGPAPVLALRDALREGRTEDARWLTERLRWAHEPFIVGQDFFEFAKYNVPLEKIRVNAAGYMNVGKSRVPYTEDLLPEVHRTTTLEHVERYKQITAEIDERLGSASSRAAEKV</sequence>
<name>A0A0C2JJF8_9ACTN</name>
<protein>
    <submittedName>
        <fullName evidence="4">Aldolase</fullName>
    </submittedName>
</protein>
<evidence type="ECO:0000256" key="2">
    <source>
        <dbReference type="ARBA" id="ARBA00023239"/>
    </source>
</evidence>
<dbReference type="SMART" id="SM01130">
    <property type="entry name" value="DHDPS"/>
    <property type="match status" value="1"/>
</dbReference>
<evidence type="ECO:0000256" key="1">
    <source>
        <dbReference type="ARBA" id="ARBA00007592"/>
    </source>
</evidence>
<dbReference type="PANTHER" id="PTHR12128">
    <property type="entry name" value="DIHYDRODIPICOLINATE SYNTHASE"/>
    <property type="match status" value="1"/>
</dbReference>
<dbReference type="Pfam" id="PF00701">
    <property type="entry name" value="DHDPS"/>
    <property type="match status" value="1"/>
</dbReference>
<dbReference type="STRING" id="183763.LP52_09390"/>
<reference evidence="5" key="1">
    <citation type="journal article" date="2015" name="Chem. Biol.">
        <title>Structure, bioactivity, and resistance mechanism of streptomonomicin, an unusual lasso Peptide from an understudied halophilic actinomycete.</title>
        <authorList>
            <person name="Metelev M."/>
            <person name="Tietz J.I."/>
            <person name="Melby J.O."/>
            <person name="Blair P.M."/>
            <person name="Zhu L."/>
            <person name="Livnat I."/>
            <person name="Severinov K."/>
            <person name="Mitchell D.A."/>
        </authorList>
    </citation>
    <scope>NUCLEOTIDE SEQUENCE [LARGE SCALE GENOMIC DNA]</scope>
    <source>
        <strain evidence="5">YIM 90003</strain>
    </source>
</reference>
<dbReference type="Gene3D" id="3.20.20.70">
    <property type="entry name" value="Aldolase class I"/>
    <property type="match status" value="1"/>
</dbReference>
<keyword evidence="5" id="KW-1185">Reference proteome</keyword>
<dbReference type="RefSeq" id="WP_040272516.1">
    <property type="nucleotide sequence ID" value="NZ_JROO01000016.1"/>
</dbReference>
<evidence type="ECO:0000313" key="5">
    <source>
        <dbReference type="Proteomes" id="UP000031675"/>
    </source>
</evidence>
<evidence type="ECO:0000313" key="4">
    <source>
        <dbReference type="EMBL" id="KIH99065.1"/>
    </source>
</evidence>
<dbReference type="GO" id="GO:0008840">
    <property type="term" value="F:4-hydroxy-tetrahydrodipicolinate synthase activity"/>
    <property type="evidence" value="ECO:0007669"/>
    <property type="project" value="TreeGrafter"/>
</dbReference>
<dbReference type="InterPro" id="IPR013785">
    <property type="entry name" value="Aldolase_TIM"/>
</dbReference>
<dbReference type="InterPro" id="IPR002220">
    <property type="entry name" value="DapA-like"/>
</dbReference>
<organism evidence="4 5">
    <name type="scientific">Streptomonospora alba</name>
    <dbReference type="NCBI Taxonomy" id="183763"/>
    <lineage>
        <taxon>Bacteria</taxon>
        <taxon>Bacillati</taxon>
        <taxon>Actinomycetota</taxon>
        <taxon>Actinomycetes</taxon>
        <taxon>Streptosporangiales</taxon>
        <taxon>Nocardiopsidaceae</taxon>
        <taxon>Streptomonospora</taxon>
    </lineage>
</organism>
<gene>
    <name evidence="4" type="ORF">LP52_09390</name>
</gene>